<dbReference type="InterPro" id="IPR036890">
    <property type="entry name" value="HATPase_C_sf"/>
</dbReference>
<evidence type="ECO:0000313" key="3">
    <source>
        <dbReference type="EMBL" id="MCM2390647.1"/>
    </source>
</evidence>
<keyword evidence="1" id="KW-0418">Kinase</keyword>
<dbReference type="PANTHER" id="PTHR35526:SF3">
    <property type="entry name" value="ANTI-SIGMA-F FACTOR RSBW"/>
    <property type="match status" value="1"/>
</dbReference>
<protein>
    <submittedName>
        <fullName evidence="3">ATP-binding protein</fullName>
    </submittedName>
</protein>
<keyword evidence="1" id="KW-0723">Serine/threonine-protein kinase</keyword>
<dbReference type="InterPro" id="IPR003594">
    <property type="entry name" value="HATPase_dom"/>
</dbReference>
<reference evidence="3" key="1">
    <citation type="submission" date="2022-06" db="EMBL/GenBank/DDBJ databases">
        <title>Genome public.</title>
        <authorList>
            <person name="Sun Q."/>
        </authorList>
    </citation>
    <scope>NUCLEOTIDE SEQUENCE</scope>
    <source>
        <strain evidence="3">CWNU-1</strain>
    </source>
</reference>
<sequence>MGTDVRGQGQTRRLALFGTRGVVSRCRDFTSRALADWGWTPAVGEAAQRADDVLLIVSELVTNACLHADGPTELVLRHTSGCVRIEVADRSPKPPRPRPREVSLPGGHGLIVLERLTHRWGSTPAGDGKVVWAEIAAAPHITGDLSGPRGTG</sequence>
<dbReference type="CDD" id="cd16936">
    <property type="entry name" value="HATPase_RsbW-like"/>
    <property type="match status" value="1"/>
</dbReference>
<name>A0ABT0UQK9_9ACTN</name>
<dbReference type="Gene3D" id="3.30.565.10">
    <property type="entry name" value="Histidine kinase-like ATPase, C-terminal domain"/>
    <property type="match status" value="1"/>
</dbReference>
<evidence type="ECO:0000256" key="1">
    <source>
        <dbReference type="ARBA" id="ARBA00022527"/>
    </source>
</evidence>
<dbReference type="SUPFAM" id="SSF55874">
    <property type="entry name" value="ATPase domain of HSP90 chaperone/DNA topoisomerase II/histidine kinase"/>
    <property type="match status" value="1"/>
</dbReference>
<evidence type="ECO:0000259" key="2">
    <source>
        <dbReference type="Pfam" id="PF13581"/>
    </source>
</evidence>
<dbReference type="PANTHER" id="PTHR35526">
    <property type="entry name" value="ANTI-SIGMA-F FACTOR RSBW-RELATED"/>
    <property type="match status" value="1"/>
</dbReference>
<accession>A0ABT0UQK9</accession>
<dbReference type="GO" id="GO:0005524">
    <property type="term" value="F:ATP binding"/>
    <property type="evidence" value="ECO:0007669"/>
    <property type="project" value="UniProtKB-KW"/>
</dbReference>
<comment type="caution">
    <text evidence="3">The sequence shown here is derived from an EMBL/GenBank/DDBJ whole genome shotgun (WGS) entry which is preliminary data.</text>
</comment>
<evidence type="ECO:0000313" key="4">
    <source>
        <dbReference type="Proteomes" id="UP001431429"/>
    </source>
</evidence>
<dbReference type="InterPro" id="IPR050267">
    <property type="entry name" value="Anti-sigma-factor_SerPK"/>
</dbReference>
<keyword evidence="1" id="KW-0808">Transferase</keyword>
<proteinExistence type="predicted"/>
<keyword evidence="4" id="KW-1185">Reference proteome</keyword>
<gene>
    <name evidence="3" type="ORF">NBG84_20490</name>
</gene>
<keyword evidence="3" id="KW-0547">Nucleotide-binding</keyword>
<organism evidence="3 4">
    <name type="scientific">Streptomyces albipurpureus</name>
    <dbReference type="NCBI Taxonomy" id="2897419"/>
    <lineage>
        <taxon>Bacteria</taxon>
        <taxon>Bacillati</taxon>
        <taxon>Actinomycetota</taxon>
        <taxon>Actinomycetes</taxon>
        <taxon>Kitasatosporales</taxon>
        <taxon>Streptomycetaceae</taxon>
        <taxon>Streptomyces</taxon>
    </lineage>
</organism>
<keyword evidence="3" id="KW-0067">ATP-binding</keyword>
<dbReference type="EMBL" id="JAMQAW010000025">
    <property type="protein sequence ID" value="MCM2390647.1"/>
    <property type="molecule type" value="Genomic_DNA"/>
</dbReference>
<dbReference type="RefSeq" id="WP_250920979.1">
    <property type="nucleotide sequence ID" value="NZ_JAMQAW010000025.1"/>
</dbReference>
<feature type="domain" description="Histidine kinase/HSP90-like ATPase" evidence="2">
    <location>
        <begin position="42"/>
        <end position="133"/>
    </location>
</feature>
<dbReference type="Pfam" id="PF13581">
    <property type="entry name" value="HATPase_c_2"/>
    <property type="match status" value="1"/>
</dbReference>
<dbReference type="Proteomes" id="UP001431429">
    <property type="component" value="Unassembled WGS sequence"/>
</dbReference>